<comment type="caution">
    <text evidence="2">The sequence shown here is derived from an EMBL/GenBank/DDBJ whole genome shotgun (WGS) entry which is preliminary data.</text>
</comment>
<keyword evidence="2" id="KW-0547">Nucleotide-binding</keyword>
<proteinExistence type="predicted"/>
<evidence type="ECO:0000259" key="1">
    <source>
        <dbReference type="Pfam" id="PF04326"/>
    </source>
</evidence>
<feature type="domain" description="Schlafen AlbA-2" evidence="1">
    <location>
        <begin position="36"/>
        <end position="154"/>
    </location>
</feature>
<evidence type="ECO:0000313" key="2">
    <source>
        <dbReference type="EMBL" id="MBL1078702.1"/>
    </source>
</evidence>
<protein>
    <submittedName>
        <fullName evidence="2">ATP-binding protein</fullName>
    </submittedName>
</protein>
<evidence type="ECO:0000313" key="3">
    <source>
        <dbReference type="Proteomes" id="UP000602198"/>
    </source>
</evidence>
<keyword evidence="2" id="KW-0067">ATP-binding</keyword>
<sequence>MSTMQTSYYLGPRRPRFTPSSWADVEAASNSGLFEETQWVERKKDIPPTSGPANLELARDLASLSVDGGVLLIGIEDSAKGVPGKATGAIVNGLADRIAQIAQGRVSPPLPVMIDSFPHPTDATRAVLVVTVPASAGAPHMVDSSYWGRSENGKCKLGDGDVRRLLAERQARAAGFQDRLAAIDTDLDVRPTNPKVGWVRLLLEPTAQTQSSISESLDRMGLFEFFQKALPHRLHWDYGLQSLLNVAPHPDGHIARTWNPHSEASVDERSTIVLIENSGTWKFATGRAISPVGSMDDPDSGRTVLRAGSMLEKIHSVLMAAAYLSTELCPINSDWTIGLHIDRLLNVEPVENHSDRYSGGRPYPKPSYINVVSSTTQELGHHPAAVVERLTGNLLRGFGIKDRYLPYQTLADLASR</sequence>
<dbReference type="InterPro" id="IPR038461">
    <property type="entry name" value="Schlafen_AlbA_2_dom_sf"/>
</dbReference>
<keyword evidence="3" id="KW-1185">Reference proteome</keyword>
<dbReference type="Gene3D" id="3.30.950.30">
    <property type="entry name" value="Schlafen, AAA domain"/>
    <property type="match status" value="1"/>
</dbReference>
<reference evidence="2 3" key="1">
    <citation type="submission" date="2021-01" db="EMBL/GenBank/DDBJ databases">
        <title>WGS of actinomycetes isolated from Thailand.</title>
        <authorList>
            <person name="Thawai C."/>
        </authorList>
    </citation>
    <scope>NUCLEOTIDE SEQUENCE [LARGE SCALE GENOMIC DNA]</scope>
    <source>
        <strain evidence="2 3">LPG 2</strain>
    </source>
</reference>
<dbReference type="Pfam" id="PF04326">
    <property type="entry name" value="SLFN_AlbA_2"/>
    <property type="match status" value="1"/>
</dbReference>
<accession>A0ABS1MDI1</accession>
<dbReference type="Proteomes" id="UP000602198">
    <property type="component" value="Unassembled WGS sequence"/>
</dbReference>
<dbReference type="GO" id="GO:0005524">
    <property type="term" value="F:ATP binding"/>
    <property type="evidence" value="ECO:0007669"/>
    <property type="project" value="UniProtKB-KW"/>
</dbReference>
<dbReference type="EMBL" id="JAERRJ010000012">
    <property type="protein sequence ID" value="MBL1078702.1"/>
    <property type="molecule type" value="Genomic_DNA"/>
</dbReference>
<dbReference type="InterPro" id="IPR007421">
    <property type="entry name" value="Schlafen_AlbA_2_dom"/>
</dbReference>
<name>A0ABS1MDI1_9NOCA</name>
<gene>
    <name evidence="2" type="ORF">JK358_30300</name>
</gene>
<organism evidence="2 3">
    <name type="scientific">Nocardia acididurans</name>
    <dbReference type="NCBI Taxonomy" id="2802282"/>
    <lineage>
        <taxon>Bacteria</taxon>
        <taxon>Bacillati</taxon>
        <taxon>Actinomycetota</taxon>
        <taxon>Actinomycetes</taxon>
        <taxon>Mycobacteriales</taxon>
        <taxon>Nocardiaceae</taxon>
        <taxon>Nocardia</taxon>
    </lineage>
</organism>